<evidence type="ECO:0000256" key="2">
    <source>
        <dbReference type="ARBA" id="ARBA00022857"/>
    </source>
</evidence>
<feature type="domain" description="NAD(P)-binding" evidence="4">
    <location>
        <begin position="12"/>
        <end position="148"/>
    </location>
</feature>
<dbReference type="InterPro" id="IPR051609">
    <property type="entry name" value="NmrA/Isoflavone_reductase-like"/>
</dbReference>
<comment type="caution">
    <text evidence="5">The sequence shown here is derived from an EMBL/GenBank/DDBJ whole genome shotgun (WGS) entry which is preliminary data.</text>
</comment>
<proteinExistence type="inferred from homology"/>
<dbReference type="SUPFAM" id="SSF51735">
    <property type="entry name" value="NAD(P)-binding Rossmann-fold domains"/>
    <property type="match status" value="1"/>
</dbReference>
<reference evidence="5" key="2">
    <citation type="submission" date="2023-06" db="EMBL/GenBank/DDBJ databases">
        <authorList>
            <consortium name="Lawrence Berkeley National Laboratory"/>
            <person name="Haridas S."/>
            <person name="Hensen N."/>
            <person name="Bonometti L."/>
            <person name="Westerberg I."/>
            <person name="Brannstrom I.O."/>
            <person name="Guillou S."/>
            <person name="Cros-Aarteil S."/>
            <person name="Calhoun S."/>
            <person name="Kuo A."/>
            <person name="Mondo S."/>
            <person name="Pangilinan J."/>
            <person name="Riley R."/>
            <person name="LaButti K."/>
            <person name="Andreopoulos B."/>
            <person name="Lipzen A."/>
            <person name="Chen C."/>
            <person name="Yanf M."/>
            <person name="Daum C."/>
            <person name="Ng V."/>
            <person name="Clum A."/>
            <person name="Steindorff A."/>
            <person name="Ohm R."/>
            <person name="Martin F."/>
            <person name="Silar P."/>
            <person name="Natvig D."/>
            <person name="Lalanne C."/>
            <person name="Gautier V."/>
            <person name="Ament-velasquez S.L."/>
            <person name="Kruys A."/>
            <person name="Hutchinson M.I."/>
            <person name="Powell A.J."/>
            <person name="Barry K."/>
            <person name="Miller A.N."/>
            <person name="Grigoriev I.V."/>
            <person name="Debuchy R."/>
            <person name="Gladieux P."/>
            <person name="Thoren M.H."/>
            <person name="Johannesson H."/>
        </authorList>
    </citation>
    <scope>NUCLEOTIDE SEQUENCE</scope>
    <source>
        <strain evidence="5">CBS 232.78</strain>
    </source>
</reference>
<dbReference type="GO" id="GO:0016491">
    <property type="term" value="F:oxidoreductase activity"/>
    <property type="evidence" value="ECO:0007669"/>
    <property type="project" value="UniProtKB-KW"/>
</dbReference>
<sequence length="302" mass="31856">MASPIKKVAIFGAAGNFGTPITAALIAAGFAVTAITREESQSVFPDGIPVIRTTYTVERLTKALAGQDAAVCVVGPGGIGSQIAMIDAAEAAGVKRFIVDDFGWGPESRSLPEFDAIGAPRKAAWDHARAKAKANSAFSFTGVSIGNPIDWALKRFPAMGFDVTRHISIIYDDGTAMFTGTTLEGIGQAIVGVLSKPDETANLFVKARSLLTCQNDLLLAFQSATPGHEWEIQHARTKALIEQGRAKHASGQGGWILNLVVAQLFEPGEGRGILAATREESDADLLGIQEETPEEVVKKALA</sequence>
<gene>
    <name evidence="5" type="ORF">B0H63DRAFT_414795</name>
</gene>
<organism evidence="5 6">
    <name type="scientific">Podospora didyma</name>
    <dbReference type="NCBI Taxonomy" id="330526"/>
    <lineage>
        <taxon>Eukaryota</taxon>
        <taxon>Fungi</taxon>
        <taxon>Dikarya</taxon>
        <taxon>Ascomycota</taxon>
        <taxon>Pezizomycotina</taxon>
        <taxon>Sordariomycetes</taxon>
        <taxon>Sordariomycetidae</taxon>
        <taxon>Sordariales</taxon>
        <taxon>Podosporaceae</taxon>
        <taxon>Podospora</taxon>
    </lineage>
</organism>
<accession>A0AAE0NQM3</accession>
<dbReference type="InterPro" id="IPR016040">
    <property type="entry name" value="NAD(P)-bd_dom"/>
</dbReference>
<dbReference type="PANTHER" id="PTHR47706:SF9">
    <property type="entry name" value="NMRA-LIKE DOMAIN-CONTAINING PROTEIN-RELATED"/>
    <property type="match status" value="1"/>
</dbReference>
<evidence type="ECO:0000256" key="1">
    <source>
        <dbReference type="ARBA" id="ARBA00005725"/>
    </source>
</evidence>
<keyword evidence="6" id="KW-1185">Reference proteome</keyword>
<dbReference type="InterPro" id="IPR036291">
    <property type="entry name" value="NAD(P)-bd_dom_sf"/>
</dbReference>
<comment type="similarity">
    <text evidence="1">Belongs to the NmrA-type oxidoreductase family. Isoflavone reductase subfamily.</text>
</comment>
<keyword evidence="3" id="KW-0560">Oxidoreductase</keyword>
<dbReference type="InterPro" id="IPR045312">
    <property type="entry name" value="PCBER-like"/>
</dbReference>
<dbReference type="Pfam" id="PF13460">
    <property type="entry name" value="NAD_binding_10"/>
    <property type="match status" value="1"/>
</dbReference>
<evidence type="ECO:0000313" key="6">
    <source>
        <dbReference type="Proteomes" id="UP001285441"/>
    </source>
</evidence>
<dbReference type="EMBL" id="JAULSW010000004">
    <property type="protein sequence ID" value="KAK3385695.1"/>
    <property type="molecule type" value="Genomic_DNA"/>
</dbReference>
<keyword evidence="2" id="KW-0521">NADP</keyword>
<evidence type="ECO:0000259" key="4">
    <source>
        <dbReference type="Pfam" id="PF13460"/>
    </source>
</evidence>
<protein>
    <submittedName>
        <fullName evidence="5">NmrA-like family protein</fullName>
    </submittedName>
</protein>
<dbReference type="Gene3D" id="3.40.50.720">
    <property type="entry name" value="NAD(P)-binding Rossmann-like Domain"/>
    <property type="match status" value="1"/>
</dbReference>
<evidence type="ECO:0000313" key="5">
    <source>
        <dbReference type="EMBL" id="KAK3385695.1"/>
    </source>
</evidence>
<name>A0AAE0NQM3_9PEZI</name>
<reference evidence="5" key="1">
    <citation type="journal article" date="2023" name="Mol. Phylogenet. Evol.">
        <title>Genome-scale phylogeny and comparative genomics of the fungal order Sordariales.</title>
        <authorList>
            <person name="Hensen N."/>
            <person name="Bonometti L."/>
            <person name="Westerberg I."/>
            <person name="Brannstrom I.O."/>
            <person name="Guillou S."/>
            <person name="Cros-Aarteil S."/>
            <person name="Calhoun S."/>
            <person name="Haridas S."/>
            <person name="Kuo A."/>
            <person name="Mondo S."/>
            <person name="Pangilinan J."/>
            <person name="Riley R."/>
            <person name="LaButti K."/>
            <person name="Andreopoulos B."/>
            <person name="Lipzen A."/>
            <person name="Chen C."/>
            <person name="Yan M."/>
            <person name="Daum C."/>
            <person name="Ng V."/>
            <person name="Clum A."/>
            <person name="Steindorff A."/>
            <person name="Ohm R.A."/>
            <person name="Martin F."/>
            <person name="Silar P."/>
            <person name="Natvig D.O."/>
            <person name="Lalanne C."/>
            <person name="Gautier V."/>
            <person name="Ament-Velasquez S.L."/>
            <person name="Kruys A."/>
            <person name="Hutchinson M.I."/>
            <person name="Powell A.J."/>
            <person name="Barry K."/>
            <person name="Miller A.N."/>
            <person name="Grigoriev I.V."/>
            <person name="Debuchy R."/>
            <person name="Gladieux P."/>
            <person name="Hiltunen Thoren M."/>
            <person name="Johannesson H."/>
        </authorList>
    </citation>
    <scope>NUCLEOTIDE SEQUENCE</scope>
    <source>
        <strain evidence="5">CBS 232.78</strain>
    </source>
</reference>
<dbReference type="AlphaFoldDB" id="A0AAE0NQM3"/>
<evidence type="ECO:0000256" key="3">
    <source>
        <dbReference type="ARBA" id="ARBA00023002"/>
    </source>
</evidence>
<dbReference type="CDD" id="cd05259">
    <property type="entry name" value="PCBER_SDR_a"/>
    <property type="match status" value="1"/>
</dbReference>
<dbReference type="Proteomes" id="UP001285441">
    <property type="component" value="Unassembled WGS sequence"/>
</dbReference>
<dbReference type="PANTHER" id="PTHR47706">
    <property type="entry name" value="NMRA-LIKE FAMILY PROTEIN"/>
    <property type="match status" value="1"/>
</dbReference>